<dbReference type="Pfam" id="PF05491">
    <property type="entry name" value="WHD_RuvB"/>
    <property type="match status" value="1"/>
</dbReference>
<dbReference type="SMART" id="SM00382">
    <property type="entry name" value="AAA"/>
    <property type="match status" value="1"/>
</dbReference>
<feature type="binding site" evidence="9">
    <location>
        <position position="49"/>
    </location>
    <ligand>
        <name>ATP</name>
        <dbReference type="ChEBI" id="CHEBI:30616"/>
    </ligand>
</feature>
<name>A0A2J6WEX7_9BACT</name>
<feature type="region of interest" description="Head domain (RuvB-H)" evidence="9">
    <location>
        <begin position="239"/>
        <end position="318"/>
    </location>
</feature>
<dbReference type="GO" id="GO:0000400">
    <property type="term" value="F:four-way junction DNA binding"/>
    <property type="evidence" value="ECO:0007669"/>
    <property type="project" value="UniProtKB-UniRule"/>
</dbReference>
<dbReference type="GO" id="GO:0005524">
    <property type="term" value="F:ATP binding"/>
    <property type="evidence" value="ECO:0007669"/>
    <property type="project" value="UniProtKB-UniRule"/>
</dbReference>
<evidence type="ECO:0000313" key="11">
    <source>
        <dbReference type="EMBL" id="PMP68024.1"/>
    </source>
</evidence>
<keyword evidence="5 9" id="KW-0067">ATP-binding</keyword>
<dbReference type="PANTHER" id="PTHR42848:SF1">
    <property type="entry name" value="HOLLIDAY JUNCTION BRANCH MIGRATION COMPLEX SUBUNIT RUVB"/>
    <property type="match status" value="1"/>
</dbReference>
<dbReference type="HAMAP" id="MF_00016">
    <property type="entry name" value="DNA_HJ_migration_RuvB"/>
    <property type="match status" value="1"/>
</dbReference>
<keyword evidence="2 9" id="KW-0547">Nucleotide-binding</keyword>
<feature type="binding site" evidence="9">
    <location>
        <position position="51"/>
    </location>
    <ligand>
        <name>ATP</name>
        <dbReference type="ChEBI" id="CHEBI:30616"/>
    </ligand>
</feature>
<evidence type="ECO:0000256" key="6">
    <source>
        <dbReference type="ARBA" id="ARBA00023125"/>
    </source>
</evidence>
<feature type="binding site" evidence="9">
    <location>
        <position position="5"/>
    </location>
    <ligand>
        <name>ATP</name>
        <dbReference type="ChEBI" id="CHEBI:30616"/>
    </ligand>
</feature>
<dbReference type="GO" id="GO:0016887">
    <property type="term" value="F:ATP hydrolysis activity"/>
    <property type="evidence" value="ECO:0007669"/>
    <property type="project" value="RHEA"/>
</dbReference>
<sequence>MKSIRPQSIDEFIGQEKVVQSIKIAIQSSKSRNDHLDHILFYGPPGLGKTTLAKIIALELKVSLKYATGPSIEKVSDLAGILINLSPNDILFIDEIHRLPKPVEEVLYSAMEDFKLPIITGSKRSAHTITLNLQPFTLIGATTRFGLISPPLRDRFGMVFHLELYTPEEIMKIILRDAKLLNINITEEGAYEIGKRARGTPRIGIQLLKRVRDYSDVNGFKIINKEVAQNAFKSLNIDEYGLNEVDRKYLNILLNNFKGGPAGIEAIATAMGEDRGTIEEIVEPYLIKINFIVRTQKGRIITTAAKEYLGFKSKDSLF</sequence>
<dbReference type="InterPro" id="IPR041445">
    <property type="entry name" value="AAA_lid_4"/>
</dbReference>
<dbReference type="Pfam" id="PF05496">
    <property type="entry name" value="RuvB_N"/>
    <property type="match status" value="1"/>
</dbReference>
<dbReference type="SUPFAM" id="SSF46785">
    <property type="entry name" value="Winged helix' DNA-binding domain"/>
    <property type="match status" value="1"/>
</dbReference>
<dbReference type="GO" id="GO:0006310">
    <property type="term" value="P:DNA recombination"/>
    <property type="evidence" value="ECO:0007669"/>
    <property type="project" value="UniProtKB-UniRule"/>
</dbReference>
<dbReference type="EMBL" id="PNIL01000030">
    <property type="protein sequence ID" value="PMP68024.1"/>
    <property type="molecule type" value="Genomic_DNA"/>
</dbReference>
<dbReference type="Proteomes" id="UP000237040">
    <property type="component" value="Unassembled WGS sequence"/>
</dbReference>
<comment type="similarity">
    <text evidence="9">Belongs to the RuvB family.</text>
</comment>
<dbReference type="InterPro" id="IPR036390">
    <property type="entry name" value="WH_DNA-bd_sf"/>
</dbReference>
<dbReference type="NCBIfam" id="TIGR00635">
    <property type="entry name" value="ruvB"/>
    <property type="match status" value="1"/>
</dbReference>
<feature type="binding site" evidence="9">
    <location>
        <position position="165"/>
    </location>
    <ligand>
        <name>ATP</name>
        <dbReference type="ChEBI" id="CHEBI:30616"/>
    </ligand>
</feature>
<feature type="binding site" evidence="9">
    <location>
        <position position="294"/>
    </location>
    <ligand>
        <name>DNA</name>
        <dbReference type="ChEBI" id="CHEBI:16991"/>
    </ligand>
</feature>
<comment type="subcellular location">
    <subcellularLocation>
        <location evidence="9">Cytoplasm</location>
    </subcellularLocation>
</comment>
<accession>A0A2J6WEX7</accession>
<comment type="catalytic activity">
    <reaction evidence="9">
        <text>ATP + H2O = ADP + phosphate + H(+)</text>
        <dbReference type="Rhea" id="RHEA:13065"/>
        <dbReference type="ChEBI" id="CHEBI:15377"/>
        <dbReference type="ChEBI" id="CHEBI:15378"/>
        <dbReference type="ChEBI" id="CHEBI:30616"/>
        <dbReference type="ChEBI" id="CHEBI:43474"/>
        <dbReference type="ChEBI" id="CHEBI:456216"/>
    </reaction>
</comment>
<reference evidence="11 12" key="1">
    <citation type="submission" date="2018-01" db="EMBL/GenBank/DDBJ databases">
        <title>Metagenomic assembled genomes from two thermal pools in the Uzon Caldera, Kamchatka, Russia.</title>
        <authorList>
            <person name="Wilkins L."/>
            <person name="Ettinger C."/>
        </authorList>
    </citation>
    <scope>NUCLEOTIDE SEQUENCE [LARGE SCALE GENOMIC DNA]</scope>
    <source>
        <strain evidence="11">ZAV-07</strain>
    </source>
</reference>
<evidence type="ECO:0000256" key="2">
    <source>
        <dbReference type="ARBA" id="ARBA00022741"/>
    </source>
</evidence>
<keyword evidence="6 9" id="KW-0238">DNA-binding</keyword>
<dbReference type="AlphaFoldDB" id="A0A2J6WEX7"/>
<feature type="binding site" evidence="9">
    <location>
        <position position="202"/>
    </location>
    <ligand>
        <name>ATP</name>
        <dbReference type="ChEBI" id="CHEBI:30616"/>
    </ligand>
</feature>
<dbReference type="PANTHER" id="PTHR42848">
    <property type="match status" value="1"/>
</dbReference>
<dbReference type="InterPro" id="IPR008824">
    <property type="entry name" value="RuvB-like_N"/>
</dbReference>
<feature type="binding site" evidence="9">
    <location>
        <position position="155"/>
    </location>
    <ligand>
        <name>ATP</name>
        <dbReference type="ChEBI" id="CHEBI:30616"/>
    </ligand>
</feature>
<comment type="caution">
    <text evidence="9">Lacks conserved residue(s) required for the propagation of feature annotation.</text>
</comment>
<evidence type="ECO:0000259" key="10">
    <source>
        <dbReference type="SMART" id="SM00382"/>
    </source>
</evidence>
<dbReference type="InterPro" id="IPR003593">
    <property type="entry name" value="AAA+_ATPase"/>
</dbReference>
<evidence type="ECO:0000256" key="3">
    <source>
        <dbReference type="ARBA" id="ARBA00022763"/>
    </source>
</evidence>
<proteinExistence type="inferred from homology"/>
<feature type="binding site" evidence="9">
    <location>
        <position position="50"/>
    </location>
    <ligand>
        <name>ATP</name>
        <dbReference type="ChEBI" id="CHEBI:30616"/>
    </ligand>
</feature>
<feature type="domain" description="AAA+ ATPase" evidence="10">
    <location>
        <begin position="35"/>
        <end position="166"/>
    </location>
</feature>
<feature type="binding site" evidence="9">
    <location>
        <position position="299"/>
    </location>
    <ligand>
        <name>DNA</name>
        <dbReference type="ChEBI" id="CHEBI:16991"/>
    </ligand>
</feature>
<dbReference type="Gene3D" id="3.40.50.300">
    <property type="entry name" value="P-loop containing nucleotide triphosphate hydrolases"/>
    <property type="match status" value="1"/>
</dbReference>
<dbReference type="Pfam" id="PF17864">
    <property type="entry name" value="AAA_lid_4"/>
    <property type="match status" value="1"/>
</dbReference>
<evidence type="ECO:0000256" key="9">
    <source>
        <dbReference type="HAMAP-Rule" id="MF_00016"/>
    </source>
</evidence>
<dbReference type="GO" id="GO:0048476">
    <property type="term" value="C:Holliday junction resolvase complex"/>
    <property type="evidence" value="ECO:0007669"/>
    <property type="project" value="UniProtKB-UniRule"/>
</dbReference>
<dbReference type="NCBIfam" id="NF000868">
    <property type="entry name" value="PRK00080.1"/>
    <property type="match status" value="1"/>
</dbReference>
<feature type="binding site" evidence="9">
    <location>
        <position position="275"/>
    </location>
    <ligand>
        <name>DNA</name>
        <dbReference type="ChEBI" id="CHEBI:16991"/>
    </ligand>
</feature>
<evidence type="ECO:0000256" key="8">
    <source>
        <dbReference type="ARBA" id="ARBA00023204"/>
    </source>
</evidence>
<evidence type="ECO:0000256" key="5">
    <source>
        <dbReference type="ARBA" id="ARBA00022840"/>
    </source>
</evidence>
<dbReference type="GO" id="GO:0006281">
    <property type="term" value="P:DNA repair"/>
    <property type="evidence" value="ECO:0007669"/>
    <property type="project" value="UniProtKB-UniRule"/>
</dbReference>
<dbReference type="InterPro" id="IPR004605">
    <property type="entry name" value="DNA_helicase_Holl-junc_RuvB"/>
</dbReference>
<evidence type="ECO:0000256" key="1">
    <source>
        <dbReference type="ARBA" id="ARBA00022490"/>
    </source>
</evidence>
<keyword evidence="1 9" id="KW-0963">Cytoplasm</keyword>
<evidence type="ECO:0000256" key="7">
    <source>
        <dbReference type="ARBA" id="ARBA00023172"/>
    </source>
</evidence>
<keyword evidence="11" id="KW-0347">Helicase</keyword>
<dbReference type="EC" id="3.6.4.-" evidence="9"/>
<feature type="binding site" evidence="9">
    <location>
        <begin position="112"/>
        <end position="114"/>
    </location>
    <ligand>
        <name>ATP</name>
        <dbReference type="ChEBI" id="CHEBI:30616"/>
    </ligand>
</feature>
<dbReference type="InterPro" id="IPR008823">
    <property type="entry name" value="RuvB_wg_C"/>
</dbReference>
<dbReference type="InterPro" id="IPR027417">
    <property type="entry name" value="P-loop_NTPase"/>
</dbReference>
<keyword evidence="8 9" id="KW-0234">DNA repair</keyword>
<dbReference type="CDD" id="cd00009">
    <property type="entry name" value="AAA"/>
    <property type="match status" value="1"/>
</dbReference>
<protein>
    <recommendedName>
        <fullName evidence="9">Holliday junction branch migration complex subunit RuvB</fullName>
        <ecNumber evidence="9">3.6.4.-</ecNumber>
    </recommendedName>
</protein>
<comment type="domain">
    <text evidence="9">Has 3 domains, the large (RuvB-L) and small ATPase (RuvB-S) domains and the C-terminal head (RuvB-H) domain. The head domain binds DNA, while the ATPase domains jointly bind ATP, ADP or are empty depending on the state of the subunit in the translocation cycle. During a single DNA translocation step the structure of each domain remains the same, but their relative positions change.</text>
</comment>
<keyword evidence="4 9" id="KW-0378">Hydrolase</keyword>
<comment type="caution">
    <text evidence="11">The sequence shown here is derived from an EMBL/GenBank/DDBJ whole genome shotgun (WGS) entry which is preliminary data.</text>
</comment>
<dbReference type="Gene3D" id="1.10.10.10">
    <property type="entry name" value="Winged helix-like DNA-binding domain superfamily/Winged helix DNA-binding domain"/>
    <property type="match status" value="1"/>
</dbReference>
<keyword evidence="3 9" id="KW-0227">DNA damage</keyword>
<dbReference type="InterPro" id="IPR036388">
    <property type="entry name" value="WH-like_DNA-bd_sf"/>
</dbReference>
<comment type="subunit">
    <text evidence="9">Homohexamer. Forms an RuvA(8)-RuvB(12)-Holliday junction (HJ) complex. HJ DNA is sandwiched between 2 RuvA tetramers; dsDNA enters through RuvA and exits via RuvB. An RuvB hexamer assembles on each DNA strand where it exits the tetramer. Each RuvB hexamer is contacted by two RuvA subunits (via domain III) on 2 adjacent RuvB subunits; this complex drives branch migration. In the full resolvosome a probable DNA-RuvA(4)-RuvB(12)-RuvC(2) complex forms which resolves the HJ.</text>
</comment>
<organism evidence="11 12">
    <name type="scientific">Caldisericum exile</name>
    <dbReference type="NCBI Taxonomy" id="693075"/>
    <lineage>
        <taxon>Bacteria</taxon>
        <taxon>Pseudomonadati</taxon>
        <taxon>Caldisericota/Cryosericota group</taxon>
        <taxon>Caldisericota</taxon>
        <taxon>Caldisericia</taxon>
        <taxon>Caldisericales</taxon>
        <taxon>Caldisericaceae</taxon>
        <taxon>Caldisericum</taxon>
    </lineage>
</organism>
<gene>
    <name evidence="9" type="primary">ruvB</name>
    <name evidence="11" type="ORF">C0189_02215</name>
</gene>
<feature type="region of interest" description="Small ATPAse domain (RuvB-S)" evidence="9">
    <location>
        <begin position="166"/>
        <end position="236"/>
    </location>
</feature>
<dbReference type="SUPFAM" id="SSF52540">
    <property type="entry name" value="P-loop containing nucleoside triphosphate hydrolases"/>
    <property type="match status" value="1"/>
</dbReference>
<comment type="function">
    <text evidence="9">The RuvA-RuvB-RuvC complex processes Holliday junction (HJ) DNA during genetic recombination and DNA repair, while the RuvA-RuvB complex plays an important role in the rescue of blocked DNA replication forks via replication fork reversal (RFR). RuvA specifically binds to HJ cruciform DNA, conferring on it an open structure. The RuvB hexamer acts as an ATP-dependent pump, pulling dsDNA into and through the RuvAB complex. RuvB forms 2 homohexamers on either side of HJ DNA bound by 1 or 2 RuvA tetramers; 4 subunits per hexamer contact DNA at a time. Coordinated motions by a converter formed by DNA-disengaged RuvB subunits stimulates ATP hydrolysis and nucleotide exchange. Immobilization of the converter enables RuvB to convert the ATP-contained energy into a lever motion, pulling 2 nucleotides of DNA out of the RuvA tetramer per ATP hydrolyzed, thus driving DNA branch migration. The RuvB motors rotate together with the DNA substrate, which together with the progressing nucleotide cycle form the mechanistic basis for DNA recombination by continuous HJ branch migration. Branch migration allows RuvC to scan DNA until it finds its consensus sequence, where it cleaves and resolves cruciform DNA.</text>
</comment>
<feature type="binding site" evidence="9">
    <location>
        <position position="4"/>
    </location>
    <ligand>
        <name>ATP</name>
        <dbReference type="ChEBI" id="CHEBI:30616"/>
    </ligand>
</feature>
<evidence type="ECO:0000313" key="12">
    <source>
        <dbReference type="Proteomes" id="UP000237040"/>
    </source>
</evidence>
<dbReference type="Gene3D" id="1.10.8.60">
    <property type="match status" value="1"/>
</dbReference>
<feature type="binding site" evidence="9">
    <location>
        <position position="46"/>
    </location>
    <ligand>
        <name>ATP</name>
        <dbReference type="ChEBI" id="CHEBI:30616"/>
    </ligand>
</feature>
<evidence type="ECO:0000256" key="4">
    <source>
        <dbReference type="ARBA" id="ARBA00022801"/>
    </source>
</evidence>
<feature type="binding site" evidence="9">
    <location>
        <position position="50"/>
    </location>
    <ligand>
        <name>Mg(2+)</name>
        <dbReference type="ChEBI" id="CHEBI:18420"/>
    </ligand>
</feature>
<dbReference type="GO" id="GO:0005737">
    <property type="term" value="C:cytoplasm"/>
    <property type="evidence" value="ECO:0007669"/>
    <property type="project" value="UniProtKB-SubCell"/>
</dbReference>
<dbReference type="GO" id="GO:0009378">
    <property type="term" value="F:four-way junction helicase activity"/>
    <property type="evidence" value="ECO:0007669"/>
    <property type="project" value="InterPro"/>
</dbReference>
<keyword evidence="7 9" id="KW-0233">DNA recombination</keyword>